<dbReference type="GO" id="GO:0098852">
    <property type="term" value="C:lytic vacuole membrane"/>
    <property type="evidence" value="ECO:0007669"/>
    <property type="project" value="UniProtKB-ARBA"/>
</dbReference>
<keyword evidence="7" id="KW-1185">Reference proteome</keyword>
<dbReference type="Proteomes" id="UP000001568">
    <property type="component" value="Chromosome 4"/>
</dbReference>
<feature type="non-terminal residue" evidence="6">
    <location>
        <position position="1"/>
    </location>
</feature>
<dbReference type="AlphaFoldDB" id="A4RW10"/>
<evidence type="ECO:0000256" key="1">
    <source>
        <dbReference type="ARBA" id="ARBA00004141"/>
    </source>
</evidence>
<dbReference type="PANTHER" id="PTHR16201:SF34">
    <property type="entry name" value="LYSOSOMAL AMINO ACID TRANSPORTER 1"/>
    <property type="match status" value="1"/>
</dbReference>
<dbReference type="InterPro" id="IPR006603">
    <property type="entry name" value="PQ-loop_rpt"/>
</dbReference>
<name>A4RW10_OSTLU</name>
<evidence type="ECO:0000256" key="2">
    <source>
        <dbReference type="ARBA" id="ARBA00022692"/>
    </source>
</evidence>
<evidence type="ECO:0000256" key="3">
    <source>
        <dbReference type="ARBA" id="ARBA00022989"/>
    </source>
</evidence>
<evidence type="ECO:0008006" key="8">
    <source>
        <dbReference type="Google" id="ProtNLM"/>
    </source>
</evidence>
<dbReference type="Pfam" id="PF04193">
    <property type="entry name" value="PQ-loop"/>
    <property type="match status" value="2"/>
</dbReference>
<accession>A4RW10</accession>
<sequence>LDWIRVTFRECVSDDVQLAGFYLALVTIACWMSAQVPQLVLNYRAKSARGLSPYFLLQWLAGDSFNLIGCVLTGDQAPTQTYTAVYFVLSDLALLCQYTYYERDGARARASASDDEGSVSGPMSPVGGFVLAGAAALALTTMTTNSAGEASNGMLREAMNVTDCDYNANPAWMQSFGRGVGYLATCFYLGGRLAQIAKNRRRRSVEGLSLTMFALAITANVAYGTSVLCASHSRADVIRSLPWLLGSFGTVSLDATILAQ</sequence>
<organism evidence="6 7">
    <name type="scientific">Ostreococcus lucimarinus (strain CCE9901)</name>
    <dbReference type="NCBI Taxonomy" id="436017"/>
    <lineage>
        <taxon>Eukaryota</taxon>
        <taxon>Viridiplantae</taxon>
        <taxon>Chlorophyta</taxon>
        <taxon>Mamiellophyceae</taxon>
        <taxon>Mamiellales</taxon>
        <taxon>Bathycoccaceae</taxon>
        <taxon>Ostreococcus</taxon>
    </lineage>
</organism>
<reference evidence="6 7" key="1">
    <citation type="journal article" date="2007" name="Proc. Natl. Acad. Sci. U.S.A.">
        <title>The tiny eukaryote Ostreococcus provides genomic insights into the paradox of plankton speciation.</title>
        <authorList>
            <person name="Palenik B."/>
            <person name="Grimwood J."/>
            <person name="Aerts A."/>
            <person name="Rouze P."/>
            <person name="Salamov A."/>
            <person name="Putnam N."/>
            <person name="Dupont C."/>
            <person name="Jorgensen R."/>
            <person name="Derelle E."/>
            <person name="Rombauts S."/>
            <person name="Zhou K."/>
            <person name="Otillar R."/>
            <person name="Merchant S.S."/>
            <person name="Podell S."/>
            <person name="Gaasterland T."/>
            <person name="Napoli C."/>
            <person name="Gendler K."/>
            <person name="Manuell A."/>
            <person name="Tai V."/>
            <person name="Vallon O."/>
            <person name="Piganeau G."/>
            <person name="Jancek S."/>
            <person name="Heijde M."/>
            <person name="Jabbari K."/>
            <person name="Bowler C."/>
            <person name="Lohr M."/>
            <person name="Robbens S."/>
            <person name="Werner G."/>
            <person name="Dubchak I."/>
            <person name="Pazour G.J."/>
            <person name="Ren Q."/>
            <person name="Paulsen I."/>
            <person name="Delwiche C."/>
            <person name="Schmutz J."/>
            <person name="Rokhsar D."/>
            <person name="Van de Peer Y."/>
            <person name="Moreau H."/>
            <person name="Grigoriev I.V."/>
        </authorList>
    </citation>
    <scope>NUCLEOTIDE SEQUENCE [LARGE SCALE GENOMIC DNA]</scope>
    <source>
        <strain evidence="6 7">CCE9901</strain>
    </source>
</reference>
<keyword evidence="3 5" id="KW-1133">Transmembrane helix</keyword>
<keyword evidence="2 5" id="KW-0812">Transmembrane</keyword>
<protein>
    <recommendedName>
        <fullName evidence="8">PQ-loop-domain-containing protein</fullName>
    </recommendedName>
</protein>
<evidence type="ECO:0000313" key="7">
    <source>
        <dbReference type="Proteomes" id="UP000001568"/>
    </source>
</evidence>
<dbReference type="InterPro" id="IPR051415">
    <property type="entry name" value="LAAT-1"/>
</dbReference>
<evidence type="ECO:0000313" key="6">
    <source>
        <dbReference type="EMBL" id="ABO95795.1"/>
    </source>
</evidence>
<dbReference type="PANTHER" id="PTHR16201">
    <property type="entry name" value="SEVEN TRANSMEMBRANE PROTEIN 1-RELATED"/>
    <property type="match status" value="1"/>
</dbReference>
<dbReference type="SMART" id="SM00679">
    <property type="entry name" value="CTNS"/>
    <property type="match status" value="2"/>
</dbReference>
<dbReference type="Gene3D" id="1.20.1280.290">
    <property type="match status" value="2"/>
</dbReference>
<dbReference type="OrthoDB" id="497757at2759"/>
<dbReference type="EMBL" id="CP000584">
    <property type="protein sequence ID" value="ABO95795.1"/>
    <property type="molecule type" value="Genomic_DNA"/>
</dbReference>
<feature type="transmembrane region" description="Helical" evidence="5">
    <location>
        <begin position="208"/>
        <end position="228"/>
    </location>
</feature>
<feature type="non-terminal residue" evidence="6">
    <location>
        <position position="260"/>
    </location>
</feature>
<dbReference type="GO" id="GO:0015174">
    <property type="term" value="F:basic amino acid transmembrane transporter activity"/>
    <property type="evidence" value="ECO:0007669"/>
    <property type="project" value="UniProtKB-ARBA"/>
</dbReference>
<dbReference type="KEGG" id="olu:OSTLU_5872"/>
<dbReference type="FunFam" id="1.20.1280.290:FF:000009">
    <property type="entry name" value="PQ loop repeat family protein"/>
    <property type="match status" value="1"/>
</dbReference>
<evidence type="ECO:0000256" key="5">
    <source>
        <dbReference type="SAM" id="Phobius"/>
    </source>
</evidence>
<dbReference type="GeneID" id="5001362"/>
<keyword evidence="4 5" id="KW-0472">Membrane</keyword>
<dbReference type="RefSeq" id="XP_001417502.1">
    <property type="nucleotide sequence ID" value="XM_001417465.1"/>
</dbReference>
<dbReference type="STRING" id="436017.A4RW10"/>
<proteinExistence type="predicted"/>
<dbReference type="OMA" id="LIMNASW"/>
<feature type="transmembrane region" description="Helical" evidence="5">
    <location>
        <begin position="240"/>
        <end position="259"/>
    </location>
</feature>
<comment type="subcellular location">
    <subcellularLocation>
        <location evidence="1">Membrane</location>
        <topology evidence="1">Multi-pass membrane protein</topology>
    </subcellularLocation>
</comment>
<feature type="transmembrane region" description="Helical" evidence="5">
    <location>
        <begin position="20"/>
        <end position="41"/>
    </location>
</feature>
<dbReference type="HOGENOM" id="CLU_019699_3_0_1"/>
<dbReference type="eggNOG" id="KOG2913">
    <property type="taxonomic scope" value="Eukaryota"/>
</dbReference>
<gene>
    <name evidence="6" type="ORF">OSTLU_5872</name>
</gene>
<evidence type="ECO:0000256" key="4">
    <source>
        <dbReference type="ARBA" id="ARBA00023136"/>
    </source>
</evidence>